<accession>A0AAV5R001</accession>
<dbReference type="EMBL" id="BTGB01000001">
    <property type="protein sequence ID" value="GMM44821.1"/>
    <property type="molecule type" value="Genomic_DNA"/>
</dbReference>
<organism evidence="1 2">
    <name type="scientific">Pichia kluyveri</name>
    <name type="common">Yeast</name>
    <dbReference type="NCBI Taxonomy" id="36015"/>
    <lineage>
        <taxon>Eukaryota</taxon>
        <taxon>Fungi</taxon>
        <taxon>Dikarya</taxon>
        <taxon>Ascomycota</taxon>
        <taxon>Saccharomycotina</taxon>
        <taxon>Pichiomycetes</taxon>
        <taxon>Pichiales</taxon>
        <taxon>Pichiaceae</taxon>
        <taxon>Pichia</taxon>
    </lineage>
</organism>
<protein>
    <recommendedName>
        <fullName evidence="3">ATPase expression protein 1</fullName>
    </recommendedName>
</protein>
<dbReference type="AlphaFoldDB" id="A0AAV5R001"/>
<name>A0AAV5R001_PICKL</name>
<comment type="caution">
    <text evidence="1">The sequence shown here is derived from an EMBL/GenBank/DDBJ whole genome shotgun (WGS) entry which is preliminary data.</text>
</comment>
<dbReference type="Proteomes" id="UP001378960">
    <property type="component" value="Unassembled WGS sequence"/>
</dbReference>
<sequence length="622" mass="73911">MLRIKYNKPNIPKLIPKLQKCFYSQTSRITFTNLEDHHGDIPNQKTYMPINLKDLSIPSKKKEKNINQLNNLPTMGQIDLDSFNINKDLETSFFDVSLLPTWYERLNQPSTYRIHKDLESTSFPFRSFRKCYSRILTLYFDTYITLPPSQMYELQKKLYYDREDKSHIPDSVQKLEIKIDRVTRKLSELSLNTYIIFKRLGIRRSIPPFYLHQQFSVNLNERNLSNLLNLYFELPKPRPLYLRRDELEQFLSLILSTKVSNDDNKALLPKIIDVFEDMYQNVKSKSMEDFQLTPFENTKYLSLLLNYWKSKNMSQEEKFNNIINLRMNSLKFCPAMWDILLSHLPEYCNEIMKIMSEKSGLTRLSAGVFIRYLTTYDELNNTLELMKLKNYHLDSELLDTIITKYIEFGKIKEAKELMNEFFKFSFDLSSTNWEFPTLRKSRTELFKIDVLNKTLQQLKNENFDDPITFSWLRYKFKPNPITMGNLLTHLDSLTDEKDLLNIMVEQKIPISNKHALKLLTFQTENLADRIKFFENVPLVLKLVNESYEFNDNLHVASTDSKYDMETYKKYVHIPTGTSFELKEIVKTSIEIYEEISTNSTFYNIRANLANQLVRLNDKLKYL</sequence>
<evidence type="ECO:0008006" key="3">
    <source>
        <dbReference type="Google" id="ProtNLM"/>
    </source>
</evidence>
<gene>
    <name evidence="1" type="ORF">DAPK24_013960</name>
</gene>
<proteinExistence type="predicted"/>
<reference evidence="1 2" key="1">
    <citation type="journal article" date="2023" name="Elife">
        <title>Identification of key yeast species and microbe-microbe interactions impacting larval growth of Drosophila in the wild.</title>
        <authorList>
            <person name="Mure A."/>
            <person name="Sugiura Y."/>
            <person name="Maeda R."/>
            <person name="Honda K."/>
            <person name="Sakurai N."/>
            <person name="Takahashi Y."/>
            <person name="Watada M."/>
            <person name="Katoh T."/>
            <person name="Gotoh A."/>
            <person name="Gotoh Y."/>
            <person name="Taniguchi I."/>
            <person name="Nakamura K."/>
            <person name="Hayashi T."/>
            <person name="Katayama T."/>
            <person name="Uemura T."/>
            <person name="Hattori Y."/>
        </authorList>
    </citation>
    <scope>NUCLEOTIDE SEQUENCE [LARGE SCALE GENOMIC DNA]</scope>
    <source>
        <strain evidence="1 2">PK-24</strain>
    </source>
</reference>
<keyword evidence="2" id="KW-1185">Reference proteome</keyword>
<evidence type="ECO:0000313" key="2">
    <source>
        <dbReference type="Proteomes" id="UP001378960"/>
    </source>
</evidence>
<evidence type="ECO:0000313" key="1">
    <source>
        <dbReference type="EMBL" id="GMM44821.1"/>
    </source>
</evidence>